<evidence type="ECO:0008006" key="4">
    <source>
        <dbReference type="Google" id="ProtNLM"/>
    </source>
</evidence>
<sequence length="174" mass="19469">MNIFSVKRIAVIIHSKIINTAAKLLVTLSATGILSLTMTTSHALQVYKSIGAHGEVKYSQHQPQNGKNVELIEFRSDGRQSDAGKLAGKTDANQNTPTQNPEEQRVAQLEARIKEQESNANAQRCQSLRNNLTNLNVGGRIYEMDTNGKRQYLDSREIEVKRERVQQAITQYCS</sequence>
<dbReference type="AlphaFoldDB" id="A0A0M3V8I8"/>
<dbReference type="OrthoDB" id="7068596at2"/>
<proteinExistence type="predicted"/>
<dbReference type="Proteomes" id="UP000059847">
    <property type="component" value="Chromosome"/>
</dbReference>
<protein>
    <recommendedName>
        <fullName evidence="4">DUF4124 domain-containing protein</fullName>
    </recommendedName>
</protein>
<evidence type="ECO:0000313" key="2">
    <source>
        <dbReference type="EMBL" id="ALF59253.1"/>
    </source>
</evidence>
<dbReference type="EMBL" id="CP012678">
    <property type="protein sequence ID" value="ALF59253.1"/>
    <property type="molecule type" value="Genomic_DNA"/>
</dbReference>
<organism evidence="2 3">
    <name type="scientific">Psychrobacter urativorans</name>
    <dbReference type="NCBI Taxonomy" id="45610"/>
    <lineage>
        <taxon>Bacteria</taxon>
        <taxon>Pseudomonadati</taxon>
        <taxon>Pseudomonadota</taxon>
        <taxon>Gammaproteobacteria</taxon>
        <taxon>Moraxellales</taxon>
        <taxon>Moraxellaceae</taxon>
        <taxon>Psychrobacter</taxon>
    </lineage>
</organism>
<evidence type="ECO:0000256" key="1">
    <source>
        <dbReference type="SAM" id="MobiDB-lite"/>
    </source>
</evidence>
<gene>
    <name evidence="2" type="ORF">AOC03_03645</name>
</gene>
<feature type="compositionally biased region" description="Polar residues" evidence="1">
    <location>
        <begin position="91"/>
        <end position="101"/>
    </location>
</feature>
<reference evidence="2 3" key="1">
    <citation type="submission" date="2015-09" db="EMBL/GenBank/DDBJ databases">
        <title>Complete genome of Psychrobacter urativorans R10.10B.</title>
        <authorList>
            <person name="See-Too W.S."/>
            <person name="Chan K.G."/>
        </authorList>
    </citation>
    <scope>NUCLEOTIDE SEQUENCE [LARGE SCALE GENOMIC DNA]</scope>
    <source>
        <strain evidence="2 3">R10.10B</strain>
    </source>
</reference>
<name>A0A0M3V8I8_9GAMM</name>
<evidence type="ECO:0000313" key="3">
    <source>
        <dbReference type="Proteomes" id="UP000059847"/>
    </source>
</evidence>
<accession>A0A0M3V8I8</accession>
<feature type="region of interest" description="Disordered" evidence="1">
    <location>
        <begin position="81"/>
        <end position="103"/>
    </location>
</feature>
<dbReference type="KEGG" id="pur:AOC03_03645"/>
<keyword evidence="3" id="KW-1185">Reference proteome</keyword>